<evidence type="ECO:0000256" key="4">
    <source>
        <dbReference type="SAM" id="Phobius"/>
    </source>
</evidence>
<comment type="subcellular location">
    <subcellularLocation>
        <location evidence="1">Membrane</location>
    </subcellularLocation>
</comment>
<dbReference type="PANTHER" id="PTHR37042">
    <property type="entry name" value="OUTER MEMBRANE PROTEIN RV1973"/>
    <property type="match status" value="1"/>
</dbReference>
<name>A0A193C4W5_AMYOR</name>
<dbReference type="GO" id="GO:0016020">
    <property type="term" value="C:membrane"/>
    <property type="evidence" value="ECO:0007669"/>
    <property type="project" value="UniProtKB-SubCell"/>
</dbReference>
<reference evidence="5 6" key="1">
    <citation type="journal article" date="2015" name="Genome Announc.">
        <title>Draft Genome Sequence of Norvancomycin-Producing Strain Amycolatopsis orientalis CPCC200066.</title>
        <authorList>
            <person name="Lei X."/>
            <person name="Yuan F."/>
            <person name="Shi Y."/>
            <person name="Li X."/>
            <person name="Wang L."/>
            <person name="Hong B."/>
        </authorList>
    </citation>
    <scope>NUCLEOTIDE SEQUENCE [LARGE SCALE GENOMIC DNA]</scope>
    <source>
        <strain evidence="5 6">B-37</strain>
    </source>
</reference>
<protein>
    <recommendedName>
        <fullName evidence="7">Mce-associated membrane protein</fullName>
    </recommendedName>
</protein>
<feature type="compositionally biased region" description="Acidic residues" evidence="3">
    <location>
        <begin position="19"/>
        <end position="32"/>
    </location>
</feature>
<dbReference type="AlphaFoldDB" id="A0A193C4W5"/>
<evidence type="ECO:0000256" key="2">
    <source>
        <dbReference type="ARBA" id="ARBA00023136"/>
    </source>
</evidence>
<keyword evidence="6" id="KW-1185">Reference proteome</keyword>
<evidence type="ECO:0000256" key="1">
    <source>
        <dbReference type="ARBA" id="ARBA00004370"/>
    </source>
</evidence>
<dbReference type="KEGG" id="aori:SD37_29900"/>
<dbReference type="Proteomes" id="UP000093695">
    <property type="component" value="Chromosome"/>
</dbReference>
<dbReference type="eggNOG" id="ENOG5033XRE">
    <property type="taxonomic scope" value="Bacteria"/>
</dbReference>
<dbReference type="EMBL" id="CP016174">
    <property type="protein sequence ID" value="ANN19418.1"/>
    <property type="molecule type" value="Genomic_DNA"/>
</dbReference>
<accession>A0A193C4W5</accession>
<evidence type="ECO:0000256" key="3">
    <source>
        <dbReference type="SAM" id="MobiDB-lite"/>
    </source>
</evidence>
<keyword evidence="4" id="KW-0812">Transmembrane</keyword>
<sequence>MTATADTDAHAEPATEPEVTAESEPTPDETAEETTGKPSRRPKPPLILLVAAAVLVAAGVWFTLEARSISAAPSAANTALTDVGATAEVNSAVTVALNKIFSYSYDRTDNTEKAAASALRGKALESYNQLFAQVREKAPAQKLVLTTRVSSSAVQELGDGKARLLVFLDQAATRADNNSSTTAAAQLSVTAEREGDSWVITDLIPR</sequence>
<organism evidence="5 6">
    <name type="scientific">Amycolatopsis orientalis</name>
    <name type="common">Nocardia orientalis</name>
    <dbReference type="NCBI Taxonomy" id="31958"/>
    <lineage>
        <taxon>Bacteria</taxon>
        <taxon>Bacillati</taxon>
        <taxon>Actinomycetota</taxon>
        <taxon>Actinomycetes</taxon>
        <taxon>Pseudonocardiales</taxon>
        <taxon>Pseudonocardiaceae</taxon>
        <taxon>Amycolatopsis</taxon>
    </lineage>
</organism>
<evidence type="ECO:0000313" key="5">
    <source>
        <dbReference type="EMBL" id="ANN19418.1"/>
    </source>
</evidence>
<feature type="transmembrane region" description="Helical" evidence="4">
    <location>
        <begin position="46"/>
        <end position="64"/>
    </location>
</feature>
<dbReference type="PANTHER" id="PTHR37042:SF4">
    <property type="entry name" value="OUTER MEMBRANE PROTEIN RV1973"/>
    <property type="match status" value="1"/>
</dbReference>
<keyword evidence="2 4" id="KW-0472">Membrane</keyword>
<dbReference type="RefSeq" id="WP_044855460.1">
    <property type="nucleotide sequence ID" value="NZ_CP016174.1"/>
</dbReference>
<gene>
    <name evidence="5" type="ORF">SD37_29900</name>
</gene>
<proteinExistence type="predicted"/>
<evidence type="ECO:0008006" key="7">
    <source>
        <dbReference type="Google" id="ProtNLM"/>
    </source>
</evidence>
<evidence type="ECO:0000313" key="6">
    <source>
        <dbReference type="Proteomes" id="UP000093695"/>
    </source>
</evidence>
<keyword evidence="4" id="KW-1133">Transmembrane helix</keyword>
<feature type="region of interest" description="Disordered" evidence="3">
    <location>
        <begin position="1"/>
        <end position="43"/>
    </location>
</feature>
<dbReference type="STRING" id="31958.SD37_29900"/>